<gene>
    <name evidence="1" type="ORF">AB5J49_34335</name>
</gene>
<sequence length="212" mass="24260">MNKIDEWLTVSLKVIFGTPHNFETEDRRYDVFEPTVKDRMVRNQLNNVGAAAAARGWTNAAGLVKHYLDGSGKTVEVEPQQMMRDIPQFQRDVDKTLEKDVRKRPDGPFTTEWGSTAPNTADGDSSMDWYYALNHFQYRLVGEKHGDEITYRVEVQKRYDWGVPSEHRRTQEKFGGPFKMELEQADLAHLNSVGLARDFDVVGSSDTIRTSS</sequence>
<dbReference type="AlphaFoldDB" id="A0AB39Q7B3"/>
<dbReference type="EMBL" id="CP163439">
    <property type="protein sequence ID" value="XDQ38028.1"/>
    <property type="molecule type" value="Genomic_DNA"/>
</dbReference>
<protein>
    <submittedName>
        <fullName evidence="1">Uncharacterized protein</fullName>
    </submittedName>
</protein>
<name>A0AB39Q7B3_9ACTN</name>
<evidence type="ECO:0000313" key="1">
    <source>
        <dbReference type="EMBL" id="XDQ38028.1"/>
    </source>
</evidence>
<organism evidence="1">
    <name type="scientific">Streptomyces sp. R28</name>
    <dbReference type="NCBI Taxonomy" id="3238628"/>
    <lineage>
        <taxon>Bacteria</taxon>
        <taxon>Bacillati</taxon>
        <taxon>Actinomycetota</taxon>
        <taxon>Actinomycetes</taxon>
        <taxon>Kitasatosporales</taxon>
        <taxon>Streptomycetaceae</taxon>
        <taxon>Streptomyces</taxon>
    </lineage>
</organism>
<accession>A0AB39Q7B3</accession>
<proteinExistence type="predicted"/>
<dbReference type="RefSeq" id="WP_369172740.1">
    <property type="nucleotide sequence ID" value="NZ_CP163439.1"/>
</dbReference>
<reference evidence="1" key="1">
    <citation type="submission" date="2024-07" db="EMBL/GenBank/DDBJ databases">
        <authorList>
            <person name="Yu S.T."/>
        </authorList>
    </citation>
    <scope>NUCLEOTIDE SEQUENCE</scope>
    <source>
        <strain evidence="1">R28</strain>
    </source>
</reference>